<dbReference type="PIRSF" id="PIRSF005962">
    <property type="entry name" value="Pept_M20D_amidohydro"/>
    <property type="match status" value="1"/>
</dbReference>
<proteinExistence type="predicted"/>
<dbReference type="Gene3D" id="3.40.630.10">
    <property type="entry name" value="Zn peptidases"/>
    <property type="match status" value="1"/>
</dbReference>
<feature type="signal peptide" evidence="2">
    <location>
        <begin position="1"/>
        <end position="22"/>
    </location>
</feature>
<dbReference type="NCBIfam" id="TIGR01891">
    <property type="entry name" value="amidohydrolases"/>
    <property type="match status" value="1"/>
</dbReference>
<feature type="domain" description="Peptidase M20 dimerisation" evidence="3">
    <location>
        <begin position="236"/>
        <end position="330"/>
    </location>
</feature>
<evidence type="ECO:0000256" key="2">
    <source>
        <dbReference type="SAM" id="SignalP"/>
    </source>
</evidence>
<feature type="chain" id="PRO_5045555388" evidence="2">
    <location>
        <begin position="23"/>
        <end position="443"/>
    </location>
</feature>
<evidence type="ECO:0000313" key="4">
    <source>
        <dbReference type="EMBL" id="GGI98859.1"/>
    </source>
</evidence>
<evidence type="ECO:0000259" key="3">
    <source>
        <dbReference type="Pfam" id="PF07687"/>
    </source>
</evidence>
<dbReference type="PANTHER" id="PTHR11014">
    <property type="entry name" value="PEPTIDASE M20 FAMILY MEMBER"/>
    <property type="match status" value="1"/>
</dbReference>
<dbReference type="RefSeq" id="WP_188635940.1">
    <property type="nucleotide sequence ID" value="NZ_BMNN01000002.1"/>
</dbReference>
<gene>
    <name evidence="4" type="primary">amaA</name>
    <name evidence="4" type="ORF">GCM10009083_14480</name>
</gene>
<dbReference type="InterPro" id="IPR011650">
    <property type="entry name" value="Peptidase_M20_dimer"/>
</dbReference>
<organism evidence="4 5">
    <name type="scientific">Halopseudomonas pertucinogena</name>
    <dbReference type="NCBI Taxonomy" id="86175"/>
    <lineage>
        <taxon>Bacteria</taxon>
        <taxon>Pseudomonadati</taxon>
        <taxon>Pseudomonadota</taxon>
        <taxon>Gammaproteobacteria</taxon>
        <taxon>Pseudomonadales</taxon>
        <taxon>Pseudomonadaceae</taxon>
        <taxon>Halopseudomonas</taxon>
    </lineage>
</organism>
<dbReference type="Proteomes" id="UP000633263">
    <property type="component" value="Unassembled WGS sequence"/>
</dbReference>
<keyword evidence="1" id="KW-0378">Hydrolase</keyword>
<dbReference type="EMBL" id="BMNN01000002">
    <property type="protein sequence ID" value="GGI98859.1"/>
    <property type="molecule type" value="Genomic_DNA"/>
</dbReference>
<keyword evidence="5" id="KW-1185">Reference proteome</keyword>
<keyword evidence="2" id="KW-0732">Signal</keyword>
<dbReference type="Pfam" id="PF07687">
    <property type="entry name" value="M20_dimer"/>
    <property type="match status" value="1"/>
</dbReference>
<comment type="caution">
    <text evidence="4">The sequence shown here is derived from an EMBL/GenBank/DDBJ whole genome shotgun (WGS) entry which is preliminary data.</text>
</comment>
<dbReference type="SUPFAM" id="SSF53187">
    <property type="entry name" value="Zn-dependent exopeptidases"/>
    <property type="match status" value="1"/>
</dbReference>
<dbReference type="SUPFAM" id="SSF55031">
    <property type="entry name" value="Bacterial exopeptidase dimerisation domain"/>
    <property type="match status" value="1"/>
</dbReference>
<dbReference type="Pfam" id="PF01546">
    <property type="entry name" value="Peptidase_M20"/>
    <property type="match status" value="1"/>
</dbReference>
<dbReference type="InterPro" id="IPR017439">
    <property type="entry name" value="Amidohydrolase"/>
</dbReference>
<dbReference type="InterPro" id="IPR002933">
    <property type="entry name" value="Peptidase_M20"/>
</dbReference>
<dbReference type="PANTHER" id="PTHR11014:SF63">
    <property type="entry name" value="METALLOPEPTIDASE, PUTATIVE (AFU_ORTHOLOGUE AFUA_6G09600)-RELATED"/>
    <property type="match status" value="1"/>
</dbReference>
<evidence type="ECO:0000256" key="1">
    <source>
        <dbReference type="ARBA" id="ARBA00022801"/>
    </source>
</evidence>
<evidence type="ECO:0000313" key="5">
    <source>
        <dbReference type="Proteomes" id="UP000633263"/>
    </source>
</evidence>
<reference evidence="5" key="1">
    <citation type="journal article" date="2019" name="Int. J. Syst. Evol. Microbiol.">
        <title>The Global Catalogue of Microorganisms (GCM) 10K type strain sequencing project: providing services to taxonomists for standard genome sequencing and annotation.</title>
        <authorList>
            <consortium name="The Broad Institute Genomics Platform"/>
            <consortium name="The Broad Institute Genome Sequencing Center for Infectious Disease"/>
            <person name="Wu L."/>
            <person name="Ma J."/>
        </authorList>
    </citation>
    <scope>NUCLEOTIDE SEQUENCE [LARGE SCALE GENOMIC DNA]</scope>
    <source>
        <strain evidence="5">JCM 11590</strain>
    </source>
</reference>
<protein>
    <submittedName>
        <fullName evidence="4">N-acyl-L-amino acid amidohydrolase</fullName>
    </submittedName>
</protein>
<accession>A0ABQ2CNU7</accession>
<dbReference type="Gene3D" id="3.30.70.360">
    <property type="match status" value="1"/>
</dbReference>
<name>A0ABQ2CNU7_9GAMM</name>
<sequence length="443" mass="46901">MKFIRKPLQAALLATLVASASAGAQTAPNPLEQQIREGASAIEDRLIEWRRDIHQHPELGEQETRTAALVAEHLEKLGLEVQTEVGRTGVVGILKGGKPGRTVALRADMDALPVKEPAGLPFASTAKGIYHGVEVDVMHACGHDAHTAMLMATAEVLADMRDEIEGTVMFIFQPAEEGSSLVQPGPDASWGAKKMLEDGLFDDIKPDAIFALHVMPGPSGQLSWRTGATTAASDMLNISVTGSQGHGGMPWNTVDPIVTSAQVINGVQTVVSRKANLTRSPAVITIGTINGGTGPNIVPETVEMSGTIRTYDEDVRQKVREDLKLSAEKIAESAGASAEVSIEPMYSTTINDAELAERMAPVLERAADGKVATAELPGAAEDFSFFAQQAPGLYVFLGITPDGQAPAKAAPNHNPEFFVDESALVVGTRALAMLTVNFLGEED</sequence>
<dbReference type="InterPro" id="IPR036264">
    <property type="entry name" value="Bact_exopeptidase_dim_dom"/>
</dbReference>